<evidence type="ECO:0000256" key="1">
    <source>
        <dbReference type="ARBA" id="ARBA00009199"/>
    </source>
</evidence>
<dbReference type="RefSeq" id="WP_147022172.1">
    <property type="nucleotide sequence ID" value="NZ_BJYU01000084.1"/>
</dbReference>
<dbReference type="GO" id="GO:0003824">
    <property type="term" value="F:catalytic activity"/>
    <property type="evidence" value="ECO:0007669"/>
    <property type="project" value="InterPro"/>
</dbReference>
<evidence type="ECO:0000313" key="4">
    <source>
        <dbReference type="Proteomes" id="UP000321085"/>
    </source>
</evidence>
<dbReference type="NCBIfam" id="NF004815">
    <property type="entry name" value="PRK06169.1"/>
    <property type="match status" value="1"/>
</dbReference>
<dbReference type="SUPFAM" id="SSF75304">
    <property type="entry name" value="Amidase signature (AS) enzymes"/>
    <property type="match status" value="1"/>
</dbReference>
<dbReference type="Pfam" id="PF01425">
    <property type="entry name" value="Amidase"/>
    <property type="match status" value="1"/>
</dbReference>
<dbReference type="Gene3D" id="3.90.1300.10">
    <property type="entry name" value="Amidase signature (AS) domain"/>
    <property type="match status" value="1"/>
</dbReference>
<reference evidence="3 4" key="1">
    <citation type="submission" date="2019-07" db="EMBL/GenBank/DDBJ databases">
        <title>Whole genome shotgun sequence of Microvirga aerophila NBRC 106136.</title>
        <authorList>
            <person name="Hosoyama A."/>
            <person name="Uohara A."/>
            <person name="Ohji S."/>
            <person name="Ichikawa N."/>
        </authorList>
    </citation>
    <scope>NUCLEOTIDE SEQUENCE [LARGE SCALE GENOMIC DNA]</scope>
    <source>
        <strain evidence="3 4">NBRC 106136</strain>
    </source>
</reference>
<dbReference type="InterPro" id="IPR000120">
    <property type="entry name" value="Amidase"/>
</dbReference>
<evidence type="ECO:0000259" key="2">
    <source>
        <dbReference type="Pfam" id="PF01425"/>
    </source>
</evidence>
<dbReference type="AlphaFoldDB" id="A0A512BYS9"/>
<dbReference type="InterPro" id="IPR023631">
    <property type="entry name" value="Amidase_dom"/>
</dbReference>
<sequence>MTRISELTATDLLRHYRNKTLSPVEVANDVLARIEDQNSIVNAFCQTYEDETLELARASEARWLKREPVGLLDGVPVTVKDIVMQKGHSNRRGSLTVDPAPVEEDAPSVARLREAGAVFVGRTTTPEFAWKGITDSPLTGITRNPWDISKTPGGSSGGAAAAGALNLGVMHIGTDAAGSIRIPCSFSGIYGLKPTFGRVPTYPASAFVVLSHVGPQTRTVDDATLMMSIIAQPDYRDMMAQNVPAPDYRVGLERGVRGLRIGWSPRLGFVRGLDPEVEELCVRAVRVFEDLGAVVEEVDPGFSDPRDVILTIWRAGAAAVLRTIPDSQYSSMDPGFVGCARAGERLTAADFLAAFNARAALSRQMAEFHERYDLLLTPTLPLVAFEAGRNTPENAAPESEWVDWTPYTYPFNLTLQPAATVPCGLTNAGLPVGIQIVGPVWMDDLILQASKAFESACPFTRVEKPRCASKQ</sequence>
<comment type="caution">
    <text evidence="3">The sequence shown here is derived from an EMBL/GenBank/DDBJ whole genome shotgun (WGS) entry which is preliminary data.</text>
</comment>
<name>A0A512BYS9_9HYPH</name>
<proteinExistence type="inferred from homology"/>
<keyword evidence="4" id="KW-1185">Reference proteome</keyword>
<dbReference type="EMBL" id="BJYU01000084">
    <property type="protein sequence ID" value="GEO16997.1"/>
    <property type="molecule type" value="Genomic_DNA"/>
</dbReference>
<gene>
    <name evidence="3" type="ORF">MAE02_46930</name>
</gene>
<dbReference type="Proteomes" id="UP000321085">
    <property type="component" value="Unassembled WGS sequence"/>
</dbReference>
<dbReference type="InterPro" id="IPR036928">
    <property type="entry name" value="AS_sf"/>
</dbReference>
<dbReference type="PANTHER" id="PTHR11895:SF7">
    <property type="entry name" value="GLUTAMYL-TRNA(GLN) AMIDOTRANSFERASE SUBUNIT A, MITOCHONDRIAL"/>
    <property type="match status" value="1"/>
</dbReference>
<dbReference type="PANTHER" id="PTHR11895">
    <property type="entry name" value="TRANSAMIDASE"/>
    <property type="match status" value="1"/>
</dbReference>
<accession>A0A512BYS9</accession>
<evidence type="ECO:0000313" key="3">
    <source>
        <dbReference type="EMBL" id="GEO16997.1"/>
    </source>
</evidence>
<organism evidence="3 4">
    <name type="scientific">Microvirga aerophila</name>
    <dbReference type="NCBI Taxonomy" id="670291"/>
    <lineage>
        <taxon>Bacteria</taxon>
        <taxon>Pseudomonadati</taxon>
        <taxon>Pseudomonadota</taxon>
        <taxon>Alphaproteobacteria</taxon>
        <taxon>Hyphomicrobiales</taxon>
        <taxon>Methylobacteriaceae</taxon>
        <taxon>Microvirga</taxon>
    </lineage>
</organism>
<comment type="similarity">
    <text evidence="1">Belongs to the amidase family.</text>
</comment>
<protein>
    <submittedName>
        <fullName evidence="3">Amidase</fullName>
    </submittedName>
</protein>
<feature type="domain" description="Amidase" evidence="2">
    <location>
        <begin position="26"/>
        <end position="447"/>
    </location>
</feature>